<reference evidence="2" key="1">
    <citation type="submission" date="2021-09" db="EMBL/GenBank/DDBJ databases">
        <authorList>
            <consortium name="AG Swart"/>
            <person name="Singh M."/>
            <person name="Singh A."/>
            <person name="Seah K."/>
            <person name="Emmerich C."/>
        </authorList>
    </citation>
    <scope>NUCLEOTIDE SEQUENCE</scope>
    <source>
        <strain evidence="2">ATCC30299</strain>
    </source>
</reference>
<dbReference type="AlphaFoldDB" id="A0AAU9JSQ3"/>
<accession>A0AAU9JSQ3</accession>
<protein>
    <submittedName>
        <fullName evidence="2">Uncharacterized protein</fullName>
    </submittedName>
</protein>
<dbReference type="Proteomes" id="UP001162131">
    <property type="component" value="Unassembled WGS sequence"/>
</dbReference>
<keyword evidence="3" id="KW-1185">Reference proteome</keyword>
<feature type="compositionally biased region" description="Low complexity" evidence="1">
    <location>
        <begin position="523"/>
        <end position="542"/>
    </location>
</feature>
<evidence type="ECO:0000313" key="2">
    <source>
        <dbReference type="EMBL" id="CAG9330797.1"/>
    </source>
</evidence>
<evidence type="ECO:0000313" key="3">
    <source>
        <dbReference type="Proteomes" id="UP001162131"/>
    </source>
</evidence>
<feature type="region of interest" description="Disordered" evidence="1">
    <location>
        <begin position="513"/>
        <end position="561"/>
    </location>
</feature>
<sequence length="828" mass="95350">MASKQKYNPCDCSIFNAIAMKIQPQFDDYALQIRQFSQELNFLLTIAESDRVFAEMSKNDTRQVKEALDRSSTADIRLTRNFMTIHALAKEIDGQLQRTWKSLISCQSDTNKVYFLLNDFIPEESEKLTLKVQEVANECKIQNSQLIWKEEKTDEIFDKNISKTPKIMFSNSINSFECKDQGDVTFNCIKMQMRGSQICKKSAQHVLDVFNYNSQVLANLNNLQKVLLYLKLSFEKVENIFQTIMSQANIKLKIFNHIPGVTKALLFNDDNFAIFLDKITKQENKVNEELAKLNTYIMYFPIQLQTSDQSCLPIHNILNQGSGKSTFFERLRQVYSLGKSISGFLKILCEQSKENQFLIKFKKANRRVSKIKISEKADNIGFAVEVSLRRLSQLKKTNIDANKAFYYRLNNNVLYRLLHMKSTILKKFQPHSIAIGLGIARNRLTSLMKAYISDRKEDPLNWEKNIRVLTLKRFDLASIENKVHHSYTLNTAGCHSYESSWELQCVGDDKYIPEKSDKEESSNKSSSSSGSSSSRVSESELSYNSDSDKSPETPDLTRYRNKIRSSQDINLNSLKELTRSLNNEVRSIHHKGLIGWKKNLKNLRKVEEKSLVNNEVRKKFIVEMEKRKELRNKTLETMIENAKAFTPEKYVRKQAKSQDLRSITPEQNYLTQKTDRENANQNDQSMKYSKTVDIIKHVQSRIYNKSLQDVISKLGGGNEDTKPKETRIDSASKRLGEKLINQISELTYVNGMGMRKTISLVTRQKGGYLQKRISAIQQDRSLSPFLKLKNIQEEFSQYGNNPNSASPPRPGSSITKVKGKNVYLMSMS</sequence>
<feature type="compositionally biased region" description="Basic and acidic residues" evidence="1">
    <location>
        <begin position="546"/>
        <end position="558"/>
    </location>
</feature>
<comment type="caution">
    <text evidence="2">The sequence shown here is derived from an EMBL/GenBank/DDBJ whole genome shotgun (WGS) entry which is preliminary data.</text>
</comment>
<gene>
    <name evidence="2" type="ORF">BSTOLATCC_MIC52211</name>
</gene>
<name>A0AAU9JSQ3_9CILI</name>
<organism evidence="2 3">
    <name type="scientific">Blepharisma stoltei</name>
    <dbReference type="NCBI Taxonomy" id="1481888"/>
    <lineage>
        <taxon>Eukaryota</taxon>
        <taxon>Sar</taxon>
        <taxon>Alveolata</taxon>
        <taxon>Ciliophora</taxon>
        <taxon>Postciliodesmatophora</taxon>
        <taxon>Heterotrichea</taxon>
        <taxon>Heterotrichida</taxon>
        <taxon>Blepharismidae</taxon>
        <taxon>Blepharisma</taxon>
    </lineage>
</organism>
<proteinExistence type="predicted"/>
<evidence type="ECO:0000256" key="1">
    <source>
        <dbReference type="SAM" id="MobiDB-lite"/>
    </source>
</evidence>
<feature type="compositionally biased region" description="Basic and acidic residues" evidence="1">
    <location>
        <begin position="513"/>
        <end position="522"/>
    </location>
</feature>
<dbReference type="EMBL" id="CAJZBQ010000052">
    <property type="protein sequence ID" value="CAG9330797.1"/>
    <property type="molecule type" value="Genomic_DNA"/>
</dbReference>